<protein>
    <submittedName>
        <fullName evidence="1">Uncharacterized protein b678L</fullName>
    </submittedName>
</protein>
<dbReference type="KEGG" id="vg:5659164"/>
<dbReference type="Proteomes" id="UP000202419">
    <property type="component" value="Segment"/>
</dbReference>
<proteinExistence type="predicted"/>
<organismHost>
    <name type="scientific">Chlorella</name>
    <dbReference type="NCBI Taxonomy" id="3071"/>
</organismHost>
<dbReference type="EMBL" id="DQ491002">
    <property type="protein sequence ID" value="ABT15077.1"/>
    <property type="molecule type" value="Genomic_DNA"/>
</dbReference>
<keyword evidence="2" id="KW-1185">Reference proteome</keyword>
<reference evidence="1 2" key="1">
    <citation type="journal article" date="2007" name="Virology">
        <title>Sequence and annotation of the 369-kb NY-2A and the 345-kb AR158 viruses that infect Chlorella NC64A.</title>
        <authorList>
            <person name="Fitzgerald L.A."/>
            <person name="Graves M.V."/>
            <person name="Li X."/>
            <person name="Feldblyum T."/>
            <person name="Nierman W.C."/>
            <person name="Van Etten J.L."/>
        </authorList>
    </citation>
    <scope>NUCLEOTIDE SEQUENCE [LARGE SCALE GENOMIC DNA]</scope>
    <source>
        <strain evidence="1 2">NY-2A</strain>
    </source>
</reference>
<accession>A7IXK3</accession>
<evidence type="ECO:0000313" key="2">
    <source>
        <dbReference type="Proteomes" id="UP000202419"/>
    </source>
</evidence>
<organism evidence="1 2">
    <name type="scientific">Paramecium bursaria Chlorella virus NY2A</name>
    <name type="common">PBCV-NY2A</name>
    <dbReference type="NCBI Taxonomy" id="46021"/>
    <lineage>
        <taxon>Viruses</taxon>
        <taxon>Varidnaviria</taxon>
        <taxon>Bamfordvirae</taxon>
        <taxon>Nucleocytoviricota</taxon>
        <taxon>Megaviricetes</taxon>
        <taxon>Algavirales</taxon>
        <taxon>Phycodnaviridae</taxon>
        <taxon>Chlorovirus</taxon>
        <taxon>Chlorovirus americanus</taxon>
    </lineage>
</organism>
<sequence length="100" mass="11483">MDSIRVRFRVCVTLYDRRSNKDDDTIFDLKLNGHRFFLHIGHFTLFASGVVSLSSSKQSLHNGCPHFVISKVSLFIISRQIGHVKSLFRRTAISQYSLVI</sequence>
<gene>
    <name evidence="1" type="primary">b678L</name>
    <name evidence="1" type="ORF">NY2A_b678L</name>
</gene>
<name>A7IXK3_PBCVN</name>
<dbReference type="RefSeq" id="YP_001497874.1">
    <property type="nucleotide sequence ID" value="NC_009898.1"/>
</dbReference>
<dbReference type="GeneID" id="5659164"/>
<evidence type="ECO:0000313" key="1">
    <source>
        <dbReference type="EMBL" id="ABT15077.1"/>
    </source>
</evidence>